<keyword evidence="1" id="KW-0472">Membrane</keyword>
<keyword evidence="1" id="KW-1133">Transmembrane helix</keyword>
<comment type="caution">
    <text evidence="3">The sequence shown here is derived from an EMBL/GenBank/DDBJ whole genome shotgun (WGS) entry which is preliminary data.</text>
</comment>
<evidence type="ECO:0000313" key="3">
    <source>
        <dbReference type="EMBL" id="PIT88613.1"/>
    </source>
</evidence>
<reference evidence="4" key="1">
    <citation type="submission" date="2017-09" db="EMBL/GenBank/DDBJ databases">
        <title>Depth-based differentiation of microbial function through sediment-hosted aquifers and enrichment of novel symbionts in the deep terrestrial subsurface.</title>
        <authorList>
            <person name="Probst A.J."/>
            <person name="Ladd B."/>
            <person name="Jarett J.K."/>
            <person name="Geller-Mcgrath D.E."/>
            <person name="Sieber C.M.K."/>
            <person name="Emerson J.B."/>
            <person name="Anantharaman K."/>
            <person name="Thomas B.C."/>
            <person name="Malmstrom R."/>
            <person name="Stieglmeier M."/>
            <person name="Klingl A."/>
            <person name="Woyke T."/>
            <person name="Ryan C.M."/>
            <person name="Banfield J.F."/>
        </authorList>
    </citation>
    <scope>NUCLEOTIDE SEQUENCE [LARGE SCALE GENOMIC DNA]</scope>
</reference>
<protein>
    <recommendedName>
        <fullName evidence="2">YdbS-like PH domain-containing protein</fullName>
    </recommendedName>
</protein>
<dbReference type="AlphaFoldDB" id="A0A2M6W761"/>
<evidence type="ECO:0000256" key="1">
    <source>
        <dbReference type="SAM" id="Phobius"/>
    </source>
</evidence>
<evidence type="ECO:0000313" key="4">
    <source>
        <dbReference type="Proteomes" id="UP000231426"/>
    </source>
</evidence>
<dbReference type="Pfam" id="PF03703">
    <property type="entry name" value="bPH_2"/>
    <property type="match status" value="1"/>
</dbReference>
<feature type="transmembrane region" description="Helical" evidence="1">
    <location>
        <begin position="24"/>
        <end position="47"/>
    </location>
</feature>
<proteinExistence type="predicted"/>
<keyword evidence="1" id="KW-0812">Transmembrane</keyword>
<name>A0A2M6W761_9BACT</name>
<gene>
    <name evidence="3" type="ORF">COU29_02460</name>
</gene>
<dbReference type="Proteomes" id="UP000231426">
    <property type="component" value="Unassembled WGS sequence"/>
</dbReference>
<feature type="transmembrane region" description="Helical" evidence="1">
    <location>
        <begin position="59"/>
        <end position="80"/>
    </location>
</feature>
<accession>A0A2M6W761</accession>
<sequence length="179" mass="21109">MGIIKLIRQKIYERVVYKLRQHPFTFVPALILMFFVMTLPLGLYWIINRNFTPWLESPVGLPLLILFASIYYLFVVLYFYTYFVTFYLNLTIITNDRLVDINQNGLFSRTIAEVDLYLIQDATSEIKGFFPSIFDYGNVMVQTAGSMPRCTLHNVAHPHELRKKLLDLALEDRKYHEKN</sequence>
<dbReference type="InterPro" id="IPR005182">
    <property type="entry name" value="YdbS-like_PH"/>
</dbReference>
<dbReference type="EMBL" id="PFBV01000003">
    <property type="protein sequence ID" value="PIT88613.1"/>
    <property type="molecule type" value="Genomic_DNA"/>
</dbReference>
<organism evidence="3 4">
    <name type="scientific">Candidatus Magasanikbacteria bacterium CG10_big_fil_rev_8_21_14_0_10_36_32</name>
    <dbReference type="NCBI Taxonomy" id="1974646"/>
    <lineage>
        <taxon>Bacteria</taxon>
        <taxon>Candidatus Magasanikiibacteriota</taxon>
    </lineage>
</organism>
<feature type="domain" description="YdbS-like PH" evidence="2">
    <location>
        <begin position="93"/>
        <end position="164"/>
    </location>
</feature>
<evidence type="ECO:0000259" key="2">
    <source>
        <dbReference type="Pfam" id="PF03703"/>
    </source>
</evidence>